<reference evidence="1" key="1">
    <citation type="submission" date="2020-11" db="EMBL/GenBank/DDBJ databases">
        <authorList>
            <person name="Tran Van P."/>
        </authorList>
    </citation>
    <scope>NUCLEOTIDE SEQUENCE</scope>
</reference>
<organism evidence="1">
    <name type="scientific">Timema genevievae</name>
    <name type="common">Walking stick</name>
    <dbReference type="NCBI Taxonomy" id="629358"/>
    <lineage>
        <taxon>Eukaryota</taxon>
        <taxon>Metazoa</taxon>
        <taxon>Ecdysozoa</taxon>
        <taxon>Arthropoda</taxon>
        <taxon>Hexapoda</taxon>
        <taxon>Insecta</taxon>
        <taxon>Pterygota</taxon>
        <taxon>Neoptera</taxon>
        <taxon>Polyneoptera</taxon>
        <taxon>Phasmatodea</taxon>
        <taxon>Timematodea</taxon>
        <taxon>Timematoidea</taxon>
        <taxon>Timematidae</taxon>
        <taxon>Timema</taxon>
    </lineage>
</organism>
<gene>
    <name evidence="1" type="ORF">TGEB3V08_LOCUS10279</name>
</gene>
<protein>
    <submittedName>
        <fullName evidence="1">Uncharacterized protein</fullName>
    </submittedName>
</protein>
<dbReference type="EMBL" id="OE845658">
    <property type="protein sequence ID" value="CAD7607951.1"/>
    <property type="molecule type" value="Genomic_DNA"/>
</dbReference>
<proteinExistence type="predicted"/>
<sequence>MSALSVLCNISGLYYAPDKSDDRLNKVITPISTMGIEQLSPGNVPPPTQINKIKYPGPPHIKKDKRQSSSRFNISKNRELQKLPLLKVLNLDSGNWPTIATVLNLDSGNWPTIATVLNSDSGNWPTIGLLNQDYHQASTEDNTFFTTENDLSTSTNVIGAYLNNATKVPIIGKNPLTFFSFTWACNTRNSLNFLHTVVHDIH</sequence>
<name>A0A7R9K7H0_TIMGE</name>
<accession>A0A7R9K7H0</accession>
<dbReference type="AlphaFoldDB" id="A0A7R9K7H0"/>
<evidence type="ECO:0000313" key="1">
    <source>
        <dbReference type="EMBL" id="CAD7607951.1"/>
    </source>
</evidence>